<proteinExistence type="predicted"/>
<reference evidence="3" key="2">
    <citation type="submission" date="2020-09" db="EMBL/GenBank/DDBJ databases">
        <authorList>
            <person name="Sun Q."/>
            <person name="Zhou Y."/>
        </authorList>
    </citation>
    <scope>NUCLEOTIDE SEQUENCE</scope>
    <source>
        <strain evidence="3">CGMCC 1.16067</strain>
    </source>
</reference>
<gene>
    <name evidence="3" type="ORF">GCM10011519_32310</name>
</gene>
<evidence type="ECO:0008006" key="5">
    <source>
        <dbReference type="Google" id="ProtNLM"/>
    </source>
</evidence>
<sequence>MSRARTLTVTAASVLAAVVLAGCGGSGGTSKDDLGAAEPATSPELSGKPDGTVAKIGAAPQGIVYDAATDQLAVAVRKPYRLLVVDPRTYAVKRSVEVPGKVRHLQVSSPGGDVLVPSETANTLYQVPLTANGKVLSTKVPEHPHDATAGDGYVISGDEFAGSITFIKGDQVVKTLSDLKQPGGVVADNDGHAIAVDVGDFTVTSYDTRTLTRTKRLPAGEGPTHGVLTGNGKLAVTDTRGDHLILYSVDPLKQTDSIDVPGSPYGLTADTQSHIVWTTLTGKNKVVGYDVSGDTPRKVAEYDTVRQPDTVAVSPGSKTLWITGTDDGVIQRIDR</sequence>
<dbReference type="EMBL" id="BMKQ01000001">
    <property type="protein sequence ID" value="GGF55944.1"/>
    <property type="molecule type" value="Genomic_DNA"/>
</dbReference>
<evidence type="ECO:0000313" key="4">
    <source>
        <dbReference type="Proteomes" id="UP000649179"/>
    </source>
</evidence>
<protein>
    <recommendedName>
        <fullName evidence="5">YncE family protein</fullName>
    </recommendedName>
</protein>
<dbReference type="Gene3D" id="2.130.10.10">
    <property type="entry name" value="YVTN repeat-like/Quinoprotein amine dehydrogenase"/>
    <property type="match status" value="2"/>
</dbReference>
<evidence type="ECO:0000313" key="3">
    <source>
        <dbReference type="EMBL" id="GGF55944.1"/>
    </source>
</evidence>
<evidence type="ECO:0000256" key="1">
    <source>
        <dbReference type="SAM" id="MobiDB-lite"/>
    </source>
</evidence>
<feature type="chain" id="PRO_5039607096" description="YncE family protein" evidence="2">
    <location>
        <begin position="22"/>
        <end position="335"/>
    </location>
</feature>
<accession>A0A917F873</accession>
<reference evidence="3" key="1">
    <citation type="journal article" date="2014" name="Int. J. Syst. Evol. Microbiol.">
        <title>Complete genome sequence of Corynebacterium casei LMG S-19264T (=DSM 44701T), isolated from a smear-ripened cheese.</title>
        <authorList>
            <consortium name="US DOE Joint Genome Institute (JGI-PGF)"/>
            <person name="Walter F."/>
            <person name="Albersmeier A."/>
            <person name="Kalinowski J."/>
            <person name="Ruckert C."/>
        </authorList>
    </citation>
    <scope>NUCLEOTIDE SEQUENCE</scope>
    <source>
        <strain evidence="3">CGMCC 1.16067</strain>
    </source>
</reference>
<feature type="signal peptide" evidence="2">
    <location>
        <begin position="1"/>
        <end position="21"/>
    </location>
</feature>
<feature type="region of interest" description="Disordered" evidence="1">
    <location>
        <begin position="29"/>
        <end position="52"/>
    </location>
</feature>
<dbReference type="InterPro" id="IPR051200">
    <property type="entry name" value="Host-pathogen_enzymatic-act"/>
</dbReference>
<dbReference type="PANTHER" id="PTHR47197:SF3">
    <property type="entry name" value="DIHYDRO-HEME D1 DEHYDROGENASE"/>
    <property type="match status" value="1"/>
</dbReference>
<keyword evidence="2" id="KW-0732">Signal</keyword>
<organism evidence="3 4">
    <name type="scientific">Marmoricola endophyticus</name>
    <dbReference type="NCBI Taxonomy" id="2040280"/>
    <lineage>
        <taxon>Bacteria</taxon>
        <taxon>Bacillati</taxon>
        <taxon>Actinomycetota</taxon>
        <taxon>Actinomycetes</taxon>
        <taxon>Propionibacteriales</taxon>
        <taxon>Nocardioidaceae</taxon>
        <taxon>Marmoricola</taxon>
    </lineage>
</organism>
<dbReference type="AlphaFoldDB" id="A0A917F873"/>
<dbReference type="InterPro" id="IPR011048">
    <property type="entry name" value="Haem_d1_sf"/>
</dbReference>
<dbReference type="PROSITE" id="PS51257">
    <property type="entry name" value="PROKAR_LIPOPROTEIN"/>
    <property type="match status" value="1"/>
</dbReference>
<keyword evidence="4" id="KW-1185">Reference proteome</keyword>
<dbReference type="RefSeq" id="WP_188780704.1">
    <property type="nucleotide sequence ID" value="NZ_BMKQ01000001.1"/>
</dbReference>
<dbReference type="Proteomes" id="UP000649179">
    <property type="component" value="Unassembled WGS sequence"/>
</dbReference>
<dbReference type="SUPFAM" id="SSF51004">
    <property type="entry name" value="C-terminal (heme d1) domain of cytochrome cd1-nitrite reductase"/>
    <property type="match status" value="1"/>
</dbReference>
<name>A0A917F873_9ACTN</name>
<dbReference type="PANTHER" id="PTHR47197">
    <property type="entry name" value="PROTEIN NIRF"/>
    <property type="match status" value="1"/>
</dbReference>
<evidence type="ECO:0000256" key="2">
    <source>
        <dbReference type="SAM" id="SignalP"/>
    </source>
</evidence>
<comment type="caution">
    <text evidence="3">The sequence shown here is derived from an EMBL/GenBank/DDBJ whole genome shotgun (WGS) entry which is preliminary data.</text>
</comment>
<dbReference type="InterPro" id="IPR015943">
    <property type="entry name" value="WD40/YVTN_repeat-like_dom_sf"/>
</dbReference>